<evidence type="ECO:0000313" key="5">
    <source>
        <dbReference type="EMBL" id="EGF79771.1"/>
    </source>
</evidence>
<dbReference type="InterPro" id="IPR019148">
    <property type="entry name" value="Nuclear_protein_DGCR14_ESS-2"/>
</dbReference>
<evidence type="ECO:0008006" key="7">
    <source>
        <dbReference type="Google" id="ProtNLM"/>
    </source>
</evidence>
<dbReference type="GO" id="GO:0071013">
    <property type="term" value="C:catalytic step 2 spliceosome"/>
    <property type="evidence" value="ECO:0000318"/>
    <property type="project" value="GO_Central"/>
</dbReference>
<dbReference type="RefSeq" id="XP_006679671.1">
    <property type="nucleotide sequence ID" value="XM_006679608.1"/>
</dbReference>
<dbReference type="InParanoid" id="F4P4W9"/>
<dbReference type="EMBL" id="GL882885">
    <property type="protein sequence ID" value="EGF79771.1"/>
    <property type="molecule type" value="Genomic_DNA"/>
</dbReference>
<dbReference type="PANTHER" id="PTHR12940">
    <property type="entry name" value="ES-2 PROTEIN - RELATED"/>
    <property type="match status" value="1"/>
</dbReference>
<feature type="compositionally biased region" description="Low complexity" evidence="4">
    <location>
        <begin position="418"/>
        <end position="433"/>
    </location>
</feature>
<feature type="region of interest" description="Disordered" evidence="4">
    <location>
        <begin position="122"/>
        <end position="160"/>
    </location>
</feature>
<dbReference type="Pfam" id="PF09751">
    <property type="entry name" value="Es2"/>
    <property type="match status" value="1"/>
</dbReference>
<sequence length="543" mass="58755">MEHKCNHGIPDSGESTVSTITDQKLLPRHLQPIPAPLPAASLEEDEYIAGVSTIIERDFFPNLRKLRVQNDLLDAVQNANHLQVKTLSSQLAQLTGKTSDYSSTPTPYPHRSVSKDTLNLHASDSFMAPPTPSAASFSDSATPNPLNSMNPASSESQSLDTSISLDKFQTKYTSEDNASFLNILELQNEAKREQYHWLYDKEKKQLRLKNEHSIESTNTATSAMTTSGVELLVETPDRMIKPIDEWKFKAKNTLMYYPDGAPLTLADMGELRGQPKSITHSATRFNAPHSSELARTLSSGMSSASSESGRLNTQRVWSQMAKATPGLFHGAAGALTDSPRVSGYGFVPTTPTFTPDEDIDPSELLTWGMIEGTPLLADSGMDHSGGPSFKIPATPRREEISMRLSEKASKALKRRSDIAAGGSSSRAASPAAGKMTTLGNAQSLKATSFQQRMLSPAAQTLLANSSLRKSGLRIGSDSSGNLDTQLRASYSGPVLTPWRTSSHRTPTASQNSISTPHVTSGFDSLQSSRSKRNLSTTDDLLGI</sequence>
<reference evidence="5 6" key="1">
    <citation type="submission" date="2009-12" db="EMBL/GenBank/DDBJ databases">
        <title>The draft genome of Batrachochytrium dendrobatidis.</title>
        <authorList>
            <consortium name="US DOE Joint Genome Institute (JGI-PGF)"/>
            <person name="Kuo A."/>
            <person name="Salamov A."/>
            <person name="Schmutz J."/>
            <person name="Lucas S."/>
            <person name="Pitluck S."/>
            <person name="Rosenblum E."/>
            <person name="Stajich J."/>
            <person name="Eisen M."/>
            <person name="Grigoriev I.V."/>
        </authorList>
    </citation>
    <scope>NUCLEOTIDE SEQUENCE [LARGE SCALE GENOMIC DNA]</scope>
    <source>
        <strain evidence="6">JAM81 / FGSC 10211</strain>
    </source>
</reference>
<dbReference type="STRING" id="684364.F4P4W9"/>
<organism evidence="5 6">
    <name type="scientific">Batrachochytrium dendrobatidis (strain JAM81 / FGSC 10211)</name>
    <name type="common">Frog chytrid fungus</name>
    <dbReference type="NCBI Taxonomy" id="684364"/>
    <lineage>
        <taxon>Eukaryota</taxon>
        <taxon>Fungi</taxon>
        <taxon>Fungi incertae sedis</taxon>
        <taxon>Chytridiomycota</taxon>
        <taxon>Chytridiomycota incertae sedis</taxon>
        <taxon>Chytridiomycetes</taxon>
        <taxon>Rhizophydiales</taxon>
        <taxon>Rhizophydiales incertae sedis</taxon>
        <taxon>Batrachochytrium</taxon>
    </lineage>
</organism>
<dbReference type="OMA" id="AQNDYLD"/>
<dbReference type="HOGENOM" id="CLU_024820_0_1_1"/>
<feature type="compositionally biased region" description="Basic and acidic residues" evidence="4">
    <location>
        <begin position="407"/>
        <end position="417"/>
    </location>
</feature>
<feature type="compositionally biased region" description="Polar residues" evidence="4">
    <location>
        <begin position="498"/>
        <end position="543"/>
    </location>
</feature>
<dbReference type="FunCoup" id="F4P4W9">
    <property type="interactions" value="95"/>
</dbReference>
<evidence type="ECO:0000256" key="3">
    <source>
        <dbReference type="ARBA" id="ARBA00023242"/>
    </source>
</evidence>
<comment type="similarity">
    <text evidence="2">Belongs to the ESS2 family.</text>
</comment>
<evidence type="ECO:0000256" key="1">
    <source>
        <dbReference type="ARBA" id="ARBA00004123"/>
    </source>
</evidence>
<feature type="region of interest" description="Disordered" evidence="4">
    <location>
        <begin position="492"/>
        <end position="543"/>
    </location>
</feature>
<dbReference type="PANTHER" id="PTHR12940:SF0">
    <property type="entry name" value="SPLICING FACTOR ESS-2 HOMOLOG"/>
    <property type="match status" value="1"/>
</dbReference>
<evidence type="ECO:0000313" key="6">
    <source>
        <dbReference type="Proteomes" id="UP000007241"/>
    </source>
</evidence>
<gene>
    <name evidence="5" type="ORF">BATDEDRAFT_89442</name>
</gene>
<protein>
    <recommendedName>
        <fullName evidence="7">Protein DGCR14</fullName>
    </recommendedName>
</protein>
<keyword evidence="6" id="KW-1185">Reference proteome</keyword>
<proteinExistence type="inferred from homology"/>
<dbReference type="OrthoDB" id="19679at2759"/>
<feature type="region of interest" description="Disordered" evidence="4">
    <location>
        <begin position="407"/>
        <end position="434"/>
    </location>
</feature>
<feature type="compositionally biased region" description="Polar residues" evidence="4">
    <location>
        <begin position="133"/>
        <end position="160"/>
    </location>
</feature>
<keyword evidence="3" id="KW-0539">Nucleus</keyword>
<accession>F4P4W9</accession>
<comment type="subcellular location">
    <subcellularLocation>
        <location evidence="1">Nucleus</location>
    </subcellularLocation>
</comment>
<dbReference type="GeneID" id="18243493"/>
<name>F4P4W9_BATDJ</name>
<evidence type="ECO:0000256" key="4">
    <source>
        <dbReference type="SAM" id="MobiDB-lite"/>
    </source>
</evidence>
<dbReference type="Proteomes" id="UP000007241">
    <property type="component" value="Unassembled WGS sequence"/>
</dbReference>
<evidence type="ECO:0000256" key="2">
    <source>
        <dbReference type="ARBA" id="ARBA00009072"/>
    </source>
</evidence>
<dbReference type="AlphaFoldDB" id="F4P4W9"/>